<feature type="transmembrane region" description="Helical" evidence="1">
    <location>
        <begin position="85"/>
        <end position="108"/>
    </location>
</feature>
<dbReference type="GO" id="GO:0004175">
    <property type="term" value="F:endopeptidase activity"/>
    <property type="evidence" value="ECO:0007669"/>
    <property type="project" value="UniProtKB-ARBA"/>
</dbReference>
<feature type="transmembrane region" description="Helical" evidence="1">
    <location>
        <begin position="155"/>
        <end position="178"/>
    </location>
</feature>
<dbReference type="Proteomes" id="UP000823989">
    <property type="component" value="Unassembled WGS sequence"/>
</dbReference>
<gene>
    <name evidence="3" type="ORF">H9891_00085</name>
</gene>
<feature type="transmembrane region" description="Helical" evidence="1">
    <location>
        <begin position="190"/>
        <end position="207"/>
    </location>
</feature>
<evidence type="ECO:0000313" key="3">
    <source>
        <dbReference type="EMBL" id="HIW11552.1"/>
    </source>
</evidence>
<dbReference type="AlphaFoldDB" id="A0A9D1TYX6"/>
<keyword evidence="3" id="KW-0378">Hydrolase</keyword>
<keyword evidence="1" id="KW-0472">Membrane</keyword>
<protein>
    <submittedName>
        <fullName evidence="3">CPBP family intramembrane metalloprotease</fullName>
    </submittedName>
</protein>
<evidence type="ECO:0000259" key="2">
    <source>
        <dbReference type="Pfam" id="PF02517"/>
    </source>
</evidence>
<dbReference type="Pfam" id="PF02517">
    <property type="entry name" value="Rce1-like"/>
    <property type="match status" value="1"/>
</dbReference>
<name>A0A9D1TYX6_9STAP</name>
<evidence type="ECO:0000256" key="1">
    <source>
        <dbReference type="SAM" id="Phobius"/>
    </source>
</evidence>
<dbReference type="EMBL" id="DXHR01000001">
    <property type="protein sequence ID" value="HIW11552.1"/>
    <property type="molecule type" value="Genomic_DNA"/>
</dbReference>
<comment type="caution">
    <text evidence="3">The sequence shown here is derived from an EMBL/GenBank/DDBJ whole genome shotgun (WGS) entry which is preliminary data.</text>
</comment>
<proteinExistence type="predicted"/>
<organism evidence="3 4">
    <name type="scientific">Candidatus Salinicoccus stercoripullorum</name>
    <dbReference type="NCBI Taxonomy" id="2838756"/>
    <lineage>
        <taxon>Bacteria</taxon>
        <taxon>Bacillati</taxon>
        <taxon>Bacillota</taxon>
        <taxon>Bacilli</taxon>
        <taxon>Bacillales</taxon>
        <taxon>Staphylococcaceae</taxon>
        <taxon>Salinicoccus</taxon>
    </lineage>
</organism>
<reference evidence="3" key="1">
    <citation type="journal article" date="2021" name="PeerJ">
        <title>Extensive microbial diversity within the chicken gut microbiome revealed by metagenomics and culture.</title>
        <authorList>
            <person name="Gilroy R."/>
            <person name="Ravi A."/>
            <person name="Getino M."/>
            <person name="Pursley I."/>
            <person name="Horton D.L."/>
            <person name="Alikhan N.F."/>
            <person name="Baker D."/>
            <person name="Gharbi K."/>
            <person name="Hall N."/>
            <person name="Watson M."/>
            <person name="Adriaenssens E.M."/>
            <person name="Foster-Nyarko E."/>
            <person name="Jarju S."/>
            <person name="Secka A."/>
            <person name="Antonio M."/>
            <person name="Oren A."/>
            <person name="Chaudhuri R.R."/>
            <person name="La Ragione R."/>
            <person name="Hildebrand F."/>
            <person name="Pallen M.J."/>
        </authorList>
    </citation>
    <scope>NUCLEOTIDE SEQUENCE</scope>
    <source>
        <strain evidence="3">ChiHjej13B12-752</strain>
    </source>
</reference>
<feature type="transmembrane region" description="Helical" evidence="1">
    <location>
        <begin position="252"/>
        <end position="275"/>
    </location>
</feature>
<accession>A0A9D1TYX6</accession>
<keyword evidence="1" id="KW-1133">Transmembrane helix</keyword>
<dbReference type="GO" id="GO:0008237">
    <property type="term" value="F:metallopeptidase activity"/>
    <property type="evidence" value="ECO:0007669"/>
    <property type="project" value="UniProtKB-KW"/>
</dbReference>
<keyword evidence="3" id="KW-0482">Metalloprotease</keyword>
<keyword evidence="1" id="KW-0812">Transmembrane</keyword>
<feature type="transmembrane region" description="Helical" evidence="1">
    <location>
        <begin position="214"/>
        <end position="232"/>
    </location>
</feature>
<dbReference type="GO" id="GO:0080120">
    <property type="term" value="P:CAAX-box protein maturation"/>
    <property type="evidence" value="ECO:0007669"/>
    <property type="project" value="UniProtKB-ARBA"/>
</dbReference>
<feature type="domain" description="CAAX prenyl protease 2/Lysostaphin resistance protein A-like" evidence="2">
    <location>
        <begin position="124"/>
        <end position="224"/>
    </location>
</feature>
<dbReference type="InterPro" id="IPR003675">
    <property type="entry name" value="Rce1/LyrA-like_dom"/>
</dbReference>
<evidence type="ECO:0000313" key="4">
    <source>
        <dbReference type="Proteomes" id="UP000823989"/>
    </source>
</evidence>
<keyword evidence="3" id="KW-0645">Protease</keyword>
<feature type="transmembrane region" description="Helical" evidence="1">
    <location>
        <begin position="12"/>
        <end position="34"/>
    </location>
</feature>
<reference evidence="3" key="2">
    <citation type="submission" date="2021-04" db="EMBL/GenBank/DDBJ databases">
        <authorList>
            <person name="Gilroy R."/>
        </authorList>
    </citation>
    <scope>NUCLEOTIDE SEQUENCE</scope>
    <source>
        <strain evidence="3">ChiHjej13B12-752</strain>
    </source>
</reference>
<sequence>MEDNQNIQPSAIVIYAALAAAFLFISGQTGSYLLENTDLSLKLVRFLQGVLFTALTLVLFFFVRRKDGEIVRKIKLGSPKSPGRMKTAILIPFILISLGILSADIFGLVENTSLNLKTSVMMALLLDTVTAFLYEAFPEELFLRGLIYEQLRRKFSFLVSLFFQTMIFLLVAVSSFMLQSVLFGDPFSITPDYIILIFFFGLVLQLAKEYTGTLWMSIIFHLIYLETARFISGATSTGKEGLIVFDELFPGALIIYLSFLFVVMGSLICFSILVFRLSKLNR</sequence>
<feature type="transmembrane region" description="Helical" evidence="1">
    <location>
        <begin position="46"/>
        <end position="64"/>
    </location>
</feature>
<feature type="transmembrane region" description="Helical" evidence="1">
    <location>
        <begin position="114"/>
        <end position="134"/>
    </location>
</feature>